<sequence length="170" mass="18363">MTGATISASYVAAGYTSPPLRLPILMLCWFLLFYFTHSPAHYFAGRLFGIRFEYYFLGTSRISRAGIPLLSRIAKKLPYVVGVRIDRSSLNSVSRKGVAIMYLSGPLASVFAPSLVPLISQAVGVSTVESTILVFLTLGNATVSLYLSKKHGCIAKAVKLLKMGQPALNG</sequence>
<name>A0A2R7Y8M4_9ARCH</name>
<feature type="transmembrane region" description="Helical" evidence="1">
    <location>
        <begin position="131"/>
        <end position="148"/>
    </location>
</feature>
<gene>
    <name evidence="2" type="ORF">B9J98_02040</name>
</gene>
<feature type="transmembrane region" description="Helical" evidence="1">
    <location>
        <begin position="97"/>
        <end position="119"/>
    </location>
</feature>
<dbReference type="EMBL" id="NDWU01000004">
    <property type="protein sequence ID" value="PUA33747.1"/>
    <property type="molecule type" value="Genomic_DNA"/>
</dbReference>
<organism evidence="2 3">
    <name type="scientific">Candidatus Terraquivivens tikiterensis</name>
    <dbReference type="NCBI Taxonomy" id="1980982"/>
    <lineage>
        <taxon>Archaea</taxon>
        <taxon>Nitrososphaerota</taxon>
        <taxon>Candidatus Wolframiiraptoraceae</taxon>
        <taxon>Candidatus Terraquivivens</taxon>
    </lineage>
</organism>
<evidence type="ECO:0000313" key="3">
    <source>
        <dbReference type="Proteomes" id="UP000244066"/>
    </source>
</evidence>
<evidence type="ECO:0000256" key="1">
    <source>
        <dbReference type="SAM" id="Phobius"/>
    </source>
</evidence>
<reference evidence="2 3" key="1">
    <citation type="submission" date="2017-04" db="EMBL/GenBank/DDBJ databases">
        <title>Draft Aigarchaeota genome from a New Zealand hot spring.</title>
        <authorList>
            <person name="Reysenbach A.-L."/>
            <person name="Donaho J.A."/>
            <person name="Gerhart J."/>
            <person name="Kelley J.F."/>
            <person name="Kouba K."/>
            <person name="Podar M."/>
            <person name="Stott M."/>
        </authorList>
    </citation>
    <scope>NUCLEOTIDE SEQUENCE [LARGE SCALE GENOMIC DNA]</scope>
    <source>
        <strain evidence="2">NZ13_MG1</strain>
    </source>
</reference>
<feature type="transmembrane region" description="Helical" evidence="1">
    <location>
        <begin position="20"/>
        <end position="36"/>
    </location>
</feature>
<keyword evidence="1" id="KW-0812">Transmembrane</keyword>
<comment type="caution">
    <text evidence="2">The sequence shown here is derived from an EMBL/GenBank/DDBJ whole genome shotgun (WGS) entry which is preliminary data.</text>
</comment>
<keyword evidence="1" id="KW-0472">Membrane</keyword>
<dbReference type="AlphaFoldDB" id="A0A2R7Y8M4"/>
<accession>A0A2R7Y8M4</accession>
<evidence type="ECO:0000313" key="2">
    <source>
        <dbReference type="EMBL" id="PUA33747.1"/>
    </source>
</evidence>
<protein>
    <submittedName>
        <fullName evidence="2">Uncharacterized protein</fullName>
    </submittedName>
</protein>
<proteinExistence type="predicted"/>
<dbReference type="Proteomes" id="UP000244066">
    <property type="component" value="Unassembled WGS sequence"/>
</dbReference>
<keyword evidence="1" id="KW-1133">Transmembrane helix</keyword>